<evidence type="ECO:0000256" key="3">
    <source>
        <dbReference type="ARBA" id="ARBA00004496"/>
    </source>
</evidence>
<evidence type="ECO:0000313" key="17">
    <source>
        <dbReference type="EMBL" id="UVD81805.1"/>
    </source>
</evidence>
<dbReference type="GO" id="GO:0004594">
    <property type="term" value="F:pantothenate kinase activity"/>
    <property type="evidence" value="ECO:0007669"/>
    <property type="project" value="UniProtKB-EC"/>
</dbReference>
<gene>
    <name evidence="16" type="primary">coaX</name>
    <name evidence="17" type="ORF">NV226_00605</name>
</gene>
<evidence type="ECO:0000256" key="9">
    <source>
        <dbReference type="ARBA" id="ARBA00022741"/>
    </source>
</evidence>
<comment type="catalytic activity">
    <reaction evidence="1 16">
        <text>(R)-pantothenate + ATP = (R)-4'-phosphopantothenate + ADP + H(+)</text>
        <dbReference type="Rhea" id="RHEA:16373"/>
        <dbReference type="ChEBI" id="CHEBI:10986"/>
        <dbReference type="ChEBI" id="CHEBI:15378"/>
        <dbReference type="ChEBI" id="CHEBI:29032"/>
        <dbReference type="ChEBI" id="CHEBI:30616"/>
        <dbReference type="ChEBI" id="CHEBI:456216"/>
        <dbReference type="EC" id="2.7.1.33"/>
    </reaction>
</comment>
<feature type="binding site" evidence="16">
    <location>
        <begin position="108"/>
        <end position="111"/>
    </location>
    <ligand>
        <name>substrate</name>
    </ligand>
</feature>
<organism evidence="17 18">
    <name type="scientific">Mycoplasma iguanae</name>
    <dbReference type="NCBI Taxonomy" id="292461"/>
    <lineage>
        <taxon>Bacteria</taxon>
        <taxon>Bacillati</taxon>
        <taxon>Mycoplasmatota</taxon>
        <taxon>Mollicutes</taxon>
        <taxon>Mycoplasmataceae</taxon>
        <taxon>Mycoplasma</taxon>
    </lineage>
</organism>
<dbReference type="HAMAP" id="MF_01274">
    <property type="entry name" value="Pantothen_kinase_3"/>
    <property type="match status" value="1"/>
</dbReference>
<comment type="cofactor">
    <cofactor evidence="2">
        <name>K(+)</name>
        <dbReference type="ChEBI" id="CHEBI:29103"/>
    </cofactor>
</comment>
<sequence length="261" mass="30139">MTTIYIDIGNSFLKIKNKDKNIFLKENNSLFLELDEKQKEHFFENLKVDEKESIKVFVSSVNEKMKNSVINFLEQKFQAEIFYLSFEKQNLIKIENYQADSEKKHEIGSDIIANAIAANSFYPQKKTLIVSLGTAIVYFVLYKQKIEGVAIDVGFNKSITTFFNSLWNDEKINALWLNYEADLLGLDTKNAISAGIINSKVMAIKGYIKLLKEQYQIEQVVFTGGDFSFLSKKITEMLHYSFDFEPEMVISGLEIWSKTFN</sequence>
<evidence type="ECO:0000256" key="16">
    <source>
        <dbReference type="HAMAP-Rule" id="MF_01274"/>
    </source>
</evidence>
<reference evidence="17" key="1">
    <citation type="submission" date="2022-08" db="EMBL/GenBank/DDBJ databases">
        <title>Complete genome of Mycoplasma iguanae type strain 2327.</title>
        <authorList>
            <person name="Spergser J."/>
        </authorList>
    </citation>
    <scope>NUCLEOTIDE SEQUENCE</scope>
    <source>
        <strain evidence="17">2327</strain>
    </source>
</reference>
<evidence type="ECO:0000256" key="5">
    <source>
        <dbReference type="ARBA" id="ARBA00011738"/>
    </source>
</evidence>
<dbReference type="EMBL" id="CP102734">
    <property type="protein sequence ID" value="UVD81805.1"/>
    <property type="molecule type" value="Genomic_DNA"/>
</dbReference>
<dbReference type="PANTHER" id="PTHR34265">
    <property type="entry name" value="TYPE III PANTOTHENATE KINASE"/>
    <property type="match status" value="1"/>
</dbReference>
<evidence type="ECO:0000256" key="8">
    <source>
        <dbReference type="ARBA" id="ARBA00022679"/>
    </source>
</evidence>
<keyword evidence="18" id="KW-1185">Reference proteome</keyword>
<comment type="cofactor">
    <cofactor evidence="16">
        <name>NH4(+)</name>
        <dbReference type="ChEBI" id="CHEBI:28938"/>
    </cofactor>
    <cofactor evidence="16">
        <name>K(+)</name>
        <dbReference type="ChEBI" id="CHEBI:29103"/>
    </cofactor>
    <text evidence="16">A monovalent cation. Ammonium or potassium.</text>
</comment>
<keyword evidence="9 16" id="KW-0547">Nucleotide-binding</keyword>
<evidence type="ECO:0000256" key="12">
    <source>
        <dbReference type="ARBA" id="ARBA00022958"/>
    </source>
</evidence>
<dbReference type="Proteomes" id="UP001059252">
    <property type="component" value="Chromosome"/>
</dbReference>
<keyword evidence="13 16" id="KW-0173">Coenzyme A biosynthesis</keyword>
<comment type="function">
    <text evidence="16">Catalyzes the phosphorylation of pantothenate (Pan), the first step in CoA biosynthesis.</text>
</comment>
<feature type="active site" description="Proton acceptor" evidence="16">
    <location>
        <position position="110"/>
    </location>
</feature>
<comment type="subunit">
    <text evidence="5 16">Homodimer.</text>
</comment>
<evidence type="ECO:0000256" key="15">
    <source>
        <dbReference type="ARBA" id="ARBA00040883"/>
    </source>
</evidence>
<name>A0ABY5RC68_9MOLU</name>
<dbReference type="EC" id="2.7.1.33" evidence="6 16"/>
<evidence type="ECO:0000256" key="13">
    <source>
        <dbReference type="ARBA" id="ARBA00022993"/>
    </source>
</evidence>
<protein>
    <recommendedName>
        <fullName evidence="15 16">Type III pantothenate kinase</fullName>
        <ecNumber evidence="6 16">2.7.1.33</ecNumber>
    </recommendedName>
    <alternativeName>
        <fullName evidence="16">PanK-III</fullName>
    </alternativeName>
    <alternativeName>
        <fullName evidence="16">Pantothenic acid kinase</fullName>
    </alternativeName>
</protein>
<dbReference type="PANTHER" id="PTHR34265:SF1">
    <property type="entry name" value="TYPE III PANTOTHENATE KINASE"/>
    <property type="match status" value="1"/>
</dbReference>
<evidence type="ECO:0000256" key="14">
    <source>
        <dbReference type="ARBA" id="ARBA00038036"/>
    </source>
</evidence>
<dbReference type="InterPro" id="IPR004619">
    <property type="entry name" value="Type_III_PanK"/>
</dbReference>
<feature type="binding site" evidence="16">
    <location>
        <position position="188"/>
    </location>
    <ligand>
        <name>substrate</name>
    </ligand>
</feature>
<evidence type="ECO:0000256" key="11">
    <source>
        <dbReference type="ARBA" id="ARBA00022840"/>
    </source>
</evidence>
<dbReference type="RefSeq" id="WP_258210979.1">
    <property type="nucleotide sequence ID" value="NZ_CP102734.1"/>
</dbReference>
<evidence type="ECO:0000256" key="6">
    <source>
        <dbReference type="ARBA" id="ARBA00012102"/>
    </source>
</evidence>
<feature type="binding site" evidence="16">
    <location>
        <begin position="7"/>
        <end position="14"/>
    </location>
    <ligand>
        <name>ATP</name>
        <dbReference type="ChEBI" id="CHEBI:30616"/>
    </ligand>
</feature>
<evidence type="ECO:0000256" key="1">
    <source>
        <dbReference type="ARBA" id="ARBA00001206"/>
    </source>
</evidence>
<evidence type="ECO:0000256" key="4">
    <source>
        <dbReference type="ARBA" id="ARBA00005225"/>
    </source>
</evidence>
<feature type="binding site" evidence="16">
    <location>
        <position position="134"/>
    </location>
    <ligand>
        <name>ATP</name>
        <dbReference type="ChEBI" id="CHEBI:30616"/>
    </ligand>
</feature>
<dbReference type="SUPFAM" id="SSF53067">
    <property type="entry name" value="Actin-like ATPase domain"/>
    <property type="match status" value="2"/>
</dbReference>
<keyword evidence="12 16" id="KW-0630">Potassium</keyword>
<accession>A0ABY5RC68</accession>
<evidence type="ECO:0000256" key="10">
    <source>
        <dbReference type="ARBA" id="ARBA00022777"/>
    </source>
</evidence>
<proteinExistence type="inferred from homology"/>
<keyword evidence="11 16" id="KW-0067">ATP-binding</keyword>
<dbReference type="Gene3D" id="3.30.420.40">
    <property type="match status" value="2"/>
</dbReference>
<evidence type="ECO:0000256" key="7">
    <source>
        <dbReference type="ARBA" id="ARBA00022490"/>
    </source>
</evidence>
<dbReference type="CDD" id="cd24015">
    <property type="entry name" value="ASKHA_NBD_PanK-III"/>
    <property type="match status" value="1"/>
</dbReference>
<dbReference type="NCBIfam" id="TIGR00671">
    <property type="entry name" value="baf"/>
    <property type="match status" value="1"/>
</dbReference>
<keyword evidence="8 16" id="KW-0808">Transferase</keyword>
<comment type="similarity">
    <text evidence="14 16">Belongs to the type III pantothenate kinase family.</text>
</comment>
<keyword evidence="10 16" id="KW-0418">Kinase</keyword>
<dbReference type="Pfam" id="PF03309">
    <property type="entry name" value="Pan_kinase"/>
    <property type="match status" value="1"/>
</dbReference>
<keyword evidence="7 16" id="KW-0963">Cytoplasm</keyword>
<comment type="pathway">
    <text evidence="4 16">Cofactor biosynthesis; coenzyme A biosynthesis; CoA from (R)-pantothenate: step 1/5.</text>
</comment>
<comment type="subcellular location">
    <subcellularLocation>
        <location evidence="3 16">Cytoplasm</location>
    </subcellularLocation>
</comment>
<dbReference type="InterPro" id="IPR043129">
    <property type="entry name" value="ATPase_NBD"/>
</dbReference>
<comment type="caution">
    <text evidence="16">Lacks conserved residue(s) required for the propagation of feature annotation.</text>
</comment>
<evidence type="ECO:0000313" key="18">
    <source>
        <dbReference type="Proteomes" id="UP001059252"/>
    </source>
</evidence>
<evidence type="ECO:0000256" key="2">
    <source>
        <dbReference type="ARBA" id="ARBA00001958"/>
    </source>
</evidence>